<organism evidence="10 11">
    <name type="scientific">Candidatus Enterousia avistercoris</name>
    <dbReference type="NCBI Taxonomy" id="2840788"/>
    <lineage>
        <taxon>Bacteria</taxon>
        <taxon>Pseudomonadati</taxon>
        <taxon>Pseudomonadota</taxon>
        <taxon>Alphaproteobacteria</taxon>
        <taxon>Candidatus Enterousia</taxon>
    </lineage>
</organism>
<dbReference type="NCBIfam" id="TIGR03723">
    <property type="entry name" value="T6A_TsaD_YgjD"/>
    <property type="match status" value="1"/>
</dbReference>
<feature type="binding site" evidence="8">
    <location>
        <begin position="158"/>
        <end position="162"/>
    </location>
    <ligand>
        <name>substrate</name>
    </ligand>
</feature>
<dbReference type="PANTHER" id="PTHR11735">
    <property type="entry name" value="TRNA N6-ADENOSINE THREONYLCARBAMOYLTRANSFERASE"/>
    <property type="match status" value="1"/>
</dbReference>
<evidence type="ECO:0000256" key="3">
    <source>
        <dbReference type="ARBA" id="ARBA00022694"/>
    </source>
</evidence>
<keyword evidence="1 8" id="KW-0963">Cytoplasm</keyword>
<name>A0A9D9GUG2_9PROT</name>
<feature type="binding site" evidence="8">
    <location>
        <position position="204"/>
    </location>
    <ligand>
        <name>substrate</name>
    </ligand>
</feature>
<dbReference type="Proteomes" id="UP000823630">
    <property type="component" value="Unassembled WGS sequence"/>
</dbReference>
<dbReference type="GO" id="GO:0002949">
    <property type="term" value="P:tRNA threonylcarbamoyladenosine modification"/>
    <property type="evidence" value="ECO:0007669"/>
    <property type="project" value="UniProtKB-UniRule"/>
</dbReference>
<feature type="binding site" evidence="8">
    <location>
        <position position="126"/>
    </location>
    <ligand>
        <name>Fe cation</name>
        <dbReference type="ChEBI" id="CHEBI:24875"/>
    </ligand>
</feature>
<dbReference type="NCBIfam" id="TIGR00329">
    <property type="entry name" value="gcp_kae1"/>
    <property type="match status" value="1"/>
</dbReference>
<evidence type="ECO:0000256" key="4">
    <source>
        <dbReference type="ARBA" id="ARBA00022723"/>
    </source>
</evidence>
<evidence type="ECO:0000256" key="6">
    <source>
        <dbReference type="ARBA" id="ARBA00023315"/>
    </source>
</evidence>
<feature type="binding site" evidence="8">
    <location>
        <position position="130"/>
    </location>
    <ligand>
        <name>Fe cation</name>
        <dbReference type="ChEBI" id="CHEBI:24875"/>
    </ligand>
</feature>
<dbReference type="HAMAP" id="MF_01445">
    <property type="entry name" value="TsaD"/>
    <property type="match status" value="1"/>
</dbReference>
<dbReference type="PRINTS" id="PR00789">
    <property type="entry name" value="OSIALOPTASE"/>
</dbReference>
<comment type="similarity">
    <text evidence="8">Belongs to the KAE1 / TsaD family.</text>
</comment>
<feature type="domain" description="Gcp-like" evidence="9">
    <location>
        <begin position="38"/>
        <end position="338"/>
    </location>
</feature>
<dbReference type="InterPro" id="IPR022450">
    <property type="entry name" value="TsaD"/>
</dbReference>
<sequence>MGDLKSGTGDTDTHATLCLGIESSCDETSAAIVDSNRNILSHIIYSQIPEHQKYGGVVPELAARAHILAIDEVIQRTLDGAGKKISDIDVIAATAGPGLIGGVLVGWMAAVGIAQSTGKPLVAVNHLEGHALVPRLHAAAANGTDGAVNVEFPYLLMLASGGHCQILLVHGVGQYEIIGQTLDDSAGEAFDKVAKMLGLGYPGGPIVNTRATGGNPNAFHFPRPLCDKPGCDFSFSGIKTAARTFLEHESMPLTDEKINDFCASFQAAVVDCITNRLGNALHDSRVVKAGPKFLVVAGGVAKNTEIRAAVERLAQKHSMLFAAPPMSLCTDNGAMIAWAGLENYRLGRVVREPVAPRPRWPLVEL</sequence>
<reference evidence="10" key="2">
    <citation type="journal article" date="2021" name="PeerJ">
        <title>Extensive microbial diversity within the chicken gut microbiome revealed by metagenomics and culture.</title>
        <authorList>
            <person name="Gilroy R."/>
            <person name="Ravi A."/>
            <person name="Getino M."/>
            <person name="Pursley I."/>
            <person name="Horton D.L."/>
            <person name="Alikhan N.F."/>
            <person name="Baker D."/>
            <person name="Gharbi K."/>
            <person name="Hall N."/>
            <person name="Watson M."/>
            <person name="Adriaenssens E.M."/>
            <person name="Foster-Nyarko E."/>
            <person name="Jarju S."/>
            <person name="Secka A."/>
            <person name="Antonio M."/>
            <person name="Oren A."/>
            <person name="Chaudhuri R.R."/>
            <person name="La Ragione R."/>
            <person name="Hildebrand F."/>
            <person name="Pallen M.J."/>
        </authorList>
    </citation>
    <scope>NUCLEOTIDE SEQUENCE</scope>
    <source>
        <strain evidence="10">8207</strain>
    </source>
</reference>
<comment type="subcellular location">
    <subcellularLocation>
        <location evidence="8">Cytoplasm</location>
    </subcellularLocation>
</comment>
<feature type="binding site" evidence="8">
    <location>
        <position position="191"/>
    </location>
    <ligand>
        <name>substrate</name>
    </ligand>
</feature>
<evidence type="ECO:0000313" key="10">
    <source>
        <dbReference type="EMBL" id="MBO8424969.1"/>
    </source>
</evidence>
<comment type="caution">
    <text evidence="10">The sequence shown here is derived from an EMBL/GenBank/DDBJ whole genome shotgun (WGS) entry which is preliminary data.</text>
</comment>
<dbReference type="InterPro" id="IPR000905">
    <property type="entry name" value="Gcp-like_dom"/>
</dbReference>
<dbReference type="CDD" id="cd24133">
    <property type="entry name" value="ASKHA_NBD_TsaD_bac"/>
    <property type="match status" value="1"/>
</dbReference>
<dbReference type="SUPFAM" id="SSF53067">
    <property type="entry name" value="Actin-like ATPase domain"/>
    <property type="match status" value="2"/>
</dbReference>
<evidence type="ECO:0000256" key="7">
    <source>
        <dbReference type="ARBA" id="ARBA00048117"/>
    </source>
</evidence>
<evidence type="ECO:0000256" key="5">
    <source>
        <dbReference type="ARBA" id="ARBA00023004"/>
    </source>
</evidence>
<keyword evidence="2 8" id="KW-0808">Transferase</keyword>
<dbReference type="PANTHER" id="PTHR11735:SF6">
    <property type="entry name" value="TRNA N6-ADENOSINE THREONYLCARBAMOYLTRANSFERASE, MITOCHONDRIAL"/>
    <property type="match status" value="1"/>
</dbReference>
<keyword evidence="4 8" id="KW-0479">Metal-binding</keyword>
<keyword evidence="6 8" id="KW-0012">Acyltransferase</keyword>
<evidence type="ECO:0000256" key="8">
    <source>
        <dbReference type="HAMAP-Rule" id="MF_01445"/>
    </source>
</evidence>
<comment type="function">
    <text evidence="8">Required for the formation of a threonylcarbamoyl group on adenosine at position 37 (t(6)A37) in tRNAs that read codons beginning with adenine. Is involved in the transfer of the threonylcarbamoyl moiety of threonylcarbamoyl-AMP (TC-AMP) to the N6 group of A37, together with TsaE and TsaB. TsaD likely plays a direct catalytic role in this reaction.</text>
</comment>
<comment type="cofactor">
    <cofactor evidence="8">
        <name>Fe(2+)</name>
        <dbReference type="ChEBI" id="CHEBI:29033"/>
    </cofactor>
    <text evidence="8">Binds 1 Fe(2+) ion per subunit.</text>
</comment>
<evidence type="ECO:0000256" key="1">
    <source>
        <dbReference type="ARBA" id="ARBA00022490"/>
    </source>
</evidence>
<evidence type="ECO:0000313" key="11">
    <source>
        <dbReference type="Proteomes" id="UP000823630"/>
    </source>
</evidence>
<feature type="binding site" evidence="8">
    <location>
        <position position="331"/>
    </location>
    <ligand>
        <name>Fe cation</name>
        <dbReference type="ChEBI" id="CHEBI:24875"/>
    </ligand>
</feature>
<dbReference type="GO" id="GO:0005737">
    <property type="term" value="C:cytoplasm"/>
    <property type="evidence" value="ECO:0007669"/>
    <property type="project" value="UniProtKB-SubCell"/>
</dbReference>
<dbReference type="FunFam" id="3.30.420.40:FF:000012">
    <property type="entry name" value="tRNA N6-adenosine threonylcarbamoyltransferase"/>
    <property type="match status" value="1"/>
</dbReference>
<protein>
    <recommendedName>
        <fullName evidence="8">tRNA N6-adenosine threonylcarbamoyltransferase</fullName>
        <ecNumber evidence="8">2.3.1.234</ecNumber>
    </recommendedName>
    <alternativeName>
        <fullName evidence="8">N6-L-threonylcarbamoyladenine synthase</fullName>
        <shortName evidence="8">t(6)A synthase</shortName>
    </alternativeName>
    <alternativeName>
        <fullName evidence="8">t(6)A37 threonylcarbamoyladenosine biosynthesis protein TsaD</fullName>
    </alternativeName>
    <alternativeName>
        <fullName evidence="8">tRNA threonylcarbamoyladenosine biosynthesis protein TsaD</fullName>
    </alternativeName>
</protein>
<dbReference type="AlphaFoldDB" id="A0A9D9GUG2"/>
<dbReference type="Gene3D" id="3.30.420.40">
    <property type="match status" value="2"/>
</dbReference>
<dbReference type="FunFam" id="3.30.420.40:FF:000040">
    <property type="entry name" value="tRNA N6-adenosine threonylcarbamoyltransferase"/>
    <property type="match status" value="1"/>
</dbReference>
<dbReference type="EMBL" id="JADINC010000012">
    <property type="protein sequence ID" value="MBO8424969.1"/>
    <property type="molecule type" value="Genomic_DNA"/>
</dbReference>
<accession>A0A9D9GUG2</accession>
<dbReference type="InterPro" id="IPR043129">
    <property type="entry name" value="ATPase_NBD"/>
</dbReference>
<keyword evidence="3 8" id="KW-0819">tRNA processing</keyword>
<dbReference type="GO" id="GO:0005506">
    <property type="term" value="F:iron ion binding"/>
    <property type="evidence" value="ECO:0007669"/>
    <property type="project" value="UniProtKB-UniRule"/>
</dbReference>
<dbReference type="Pfam" id="PF00814">
    <property type="entry name" value="TsaD"/>
    <property type="match status" value="1"/>
</dbReference>
<reference evidence="10" key="1">
    <citation type="submission" date="2020-10" db="EMBL/GenBank/DDBJ databases">
        <authorList>
            <person name="Gilroy R."/>
        </authorList>
    </citation>
    <scope>NUCLEOTIDE SEQUENCE</scope>
    <source>
        <strain evidence="10">8207</strain>
    </source>
</reference>
<dbReference type="EC" id="2.3.1.234" evidence="8"/>
<evidence type="ECO:0000256" key="2">
    <source>
        <dbReference type="ARBA" id="ARBA00022679"/>
    </source>
</evidence>
<gene>
    <name evidence="8 10" type="primary">tsaD</name>
    <name evidence="10" type="ORF">IAC69_00630</name>
</gene>
<dbReference type="InterPro" id="IPR017861">
    <property type="entry name" value="KAE1/TsaD"/>
</dbReference>
<evidence type="ECO:0000259" key="9">
    <source>
        <dbReference type="Pfam" id="PF00814"/>
    </source>
</evidence>
<keyword evidence="5 8" id="KW-0408">Iron</keyword>
<comment type="catalytic activity">
    <reaction evidence="7 8">
        <text>L-threonylcarbamoyladenylate + adenosine(37) in tRNA = N(6)-L-threonylcarbamoyladenosine(37) in tRNA + AMP + H(+)</text>
        <dbReference type="Rhea" id="RHEA:37059"/>
        <dbReference type="Rhea" id="RHEA-COMP:10162"/>
        <dbReference type="Rhea" id="RHEA-COMP:10163"/>
        <dbReference type="ChEBI" id="CHEBI:15378"/>
        <dbReference type="ChEBI" id="CHEBI:73682"/>
        <dbReference type="ChEBI" id="CHEBI:74411"/>
        <dbReference type="ChEBI" id="CHEBI:74418"/>
        <dbReference type="ChEBI" id="CHEBI:456215"/>
        <dbReference type="EC" id="2.3.1.234"/>
    </reaction>
</comment>
<comment type="caution">
    <text evidence="8">Lacks conserved residue(s) required for the propagation of feature annotation.</text>
</comment>
<proteinExistence type="inferred from homology"/>
<feature type="binding site" evidence="8">
    <location>
        <position position="303"/>
    </location>
    <ligand>
        <name>substrate</name>
    </ligand>
</feature>
<dbReference type="GO" id="GO:0061711">
    <property type="term" value="F:tRNA N(6)-L-threonylcarbamoyladenine synthase activity"/>
    <property type="evidence" value="ECO:0007669"/>
    <property type="project" value="UniProtKB-EC"/>
</dbReference>